<dbReference type="EMBL" id="JAPFFF010000006">
    <property type="protein sequence ID" value="KAK8887093.1"/>
    <property type="molecule type" value="Genomic_DNA"/>
</dbReference>
<dbReference type="Proteomes" id="UP001470230">
    <property type="component" value="Unassembled WGS sequence"/>
</dbReference>
<protein>
    <recommendedName>
        <fullName evidence="3">SPIN90/Ldb17 leucine-rich domain-containing protein</fullName>
    </recommendedName>
</protein>
<reference evidence="1 2" key="1">
    <citation type="submission" date="2024-04" db="EMBL/GenBank/DDBJ databases">
        <title>Tritrichomonas musculus Genome.</title>
        <authorList>
            <person name="Alves-Ferreira E."/>
            <person name="Grigg M."/>
            <person name="Lorenzi H."/>
            <person name="Galac M."/>
        </authorList>
    </citation>
    <scope>NUCLEOTIDE SEQUENCE [LARGE SCALE GENOMIC DNA]</scope>
    <source>
        <strain evidence="1 2">EAF2021</strain>
    </source>
</reference>
<keyword evidence="2" id="KW-1185">Reference proteome</keyword>
<organism evidence="1 2">
    <name type="scientific">Tritrichomonas musculus</name>
    <dbReference type="NCBI Taxonomy" id="1915356"/>
    <lineage>
        <taxon>Eukaryota</taxon>
        <taxon>Metamonada</taxon>
        <taxon>Parabasalia</taxon>
        <taxon>Tritrichomonadida</taxon>
        <taxon>Tritrichomonadidae</taxon>
        <taxon>Tritrichomonas</taxon>
    </lineage>
</organism>
<evidence type="ECO:0008006" key="3">
    <source>
        <dbReference type="Google" id="ProtNLM"/>
    </source>
</evidence>
<accession>A0ABR2K7J3</accession>
<evidence type="ECO:0000313" key="1">
    <source>
        <dbReference type="EMBL" id="KAK8887093.1"/>
    </source>
</evidence>
<dbReference type="InterPro" id="IPR016024">
    <property type="entry name" value="ARM-type_fold"/>
</dbReference>
<name>A0ABR2K7J3_9EUKA</name>
<sequence length="528" mass="62678">MDYKEGSQIQNLFPGFYGNESLECGQSQKQYSYSQIEWKDQISFFVKELTQQNYDVILQAFEYIYYCQYQIPCIFLIESNFFDILVLYFTKSVTDLCGISEIQSILLIPEKNKEIIENNNILLCLFIFTKLLQNDDMLQSSSLKDKFFYSILELCFNRNKFCQIRQLSFKDYSLCIEALNLINQLFKSSRIMQYYEERFEFTTYLYRQYIIAQVIEIKYYSLKLFLPWLKTSPGSKQTFELFYTQMKKTINHENTKVFSVQIIKNYYSEKRESKEYIFKENEVLMTSLFLEGIYTFIKTNTFKNDIMNLDIIADILNFAIYAILTNHELTIYYGLKIFNLYLKYENKSENHIILVLSKIRDKMPTLLNTSAEVCHEEMKMMKYLISILPGSEMIFFDEQFQYYFVQLLYDKNSSYSLLQHSFEWKKHLISFVGVMLNNLNLSLMPKFLNLINVADLISDIDEVDDEKVLNSIFCGIYRIMINDNNGKEILLDQGIEESINQFIDNQTFCNVAQALLNLIHADDTDELI</sequence>
<proteinExistence type="predicted"/>
<gene>
    <name evidence="1" type="ORF">M9Y10_038129</name>
</gene>
<comment type="caution">
    <text evidence="1">The sequence shown here is derived from an EMBL/GenBank/DDBJ whole genome shotgun (WGS) entry which is preliminary data.</text>
</comment>
<dbReference type="SUPFAM" id="SSF48371">
    <property type="entry name" value="ARM repeat"/>
    <property type="match status" value="1"/>
</dbReference>
<evidence type="ECO:0000313" key="2">
    <source>
        <dbReference type="Proteomes" id="UP001470230"/>
    </source>
</evidence>